<dbReference type="NCBIfam" id="TIGR01297">
    <property type="entry name" value="CDF"/>
    <property type="match status" value="1"/>
</dbReference>
<evidence type="ECO:0000256" key="2">
    <source>
        <dbReference type="ARBA" id="ARBA00008873"/>
    </source>
</evidence>
<evidence type="ECO:0000256" key="10">
    <source>
        <dbReference type="SAM" id="Phobius"/>
    </source>
</evidence>
<evidence type="ECO:0000313" key="14">
    <source>
        <dbReference type="Proteomes" id="UP000052268"/>
    </source>
</evidence>
<evidence type="ECO:0000256" key="6">
    <source>
        <dbReference type="ARBA" id="ARBA00022989"/>
    </source>
</evidence>
<accession>A0A0J7Y9D5</accession>
<feature type="transmembrane region" description="Helical" evidence="10">
    <location>
        <begin position="109"/>
        <end position="128"/>
    </location>
</feature>
<feature type="domain" description="Cation efflux protein cytoplasmic" evidence="12">
    <location>
        <begin position="240"/>
        <end position="311"/>
    </location>
</feature>
<keyword evidence="3" id="KW-0813">Transport</keyword>
<reference evidence="13 14" key="1">
    <citation type="journal article" date="2015" name="G3 (Bethesda)">
        <title>Insights into Ongoing Evolution of the Hexachlorocyclohexane Catabolic Pathway from Comparative Genomics of Ten Sphingomonadaceae Strains.</title>
        <authorList>
            <person name="Pearce S.L."/>
            <person name="Oakeshott J.G."/>
            <person name="Pandey G."/>
        </authorList>
    </citation>
    <scope>NUCLEOTIDE SEQUENCE [LARGE SCALE GENOMIC DNA]</scope>
    <source>
        <strain evidence="13 14">LL02</strain>
    </source>
</reference>
<feature type="transmembrane region" description="Helical" evidence="10">
    <location>
        <begin position="140"/>
        <end position="164"/>
    </location>
</feature>
<keyword evidence="4 10" id="KW-0812">Transmembrane</keyword>
<dbReference type="InterPro" id="IPR058533">
    <property type="entry name" value="Cation_efflux_TM"/>
</dbReference>
<dbReference type="OrthoDB" id="9809646at2"/>
<dbReference type="PATRIC" id="fig|1114963.3.peg.128"/>
<gene>
    <name evidence="13" type="ORF">V474_00650</name>
</gene>
<dbReference type="InterPro" id="IPR027470">
    <property type="entry name" value="Cation_efflux_CTD"/>
</dbReference>
<protein>
    <submittedName>
        <fullName evidence="13">Cobalt transporter</fullName>
    </submittedName>
</protein>
<comment type="subcellular location">
    <subcellularLocation>
        <location evidence="1">Membrane</location>
        <topology evidence="1">Multi-pass membrane protein</topology>
    </subcellularLocation>
</comment>
<evidence type="ECO:0000256" key="8">
    <source>
        <dbReference type="ARBA" id="ARBA00023136"/>
    </source>
</evidence>
<evidence type="ECO:0000259" key="12">
    <source>
        <dbReference type="Pfam" id="PF16916"/>
    </source>
</evidence>
<feature type="compositionally biased region" description="Basic residues" evidence="9">
    <location>
        <begin position="1"/>
        <end position="30"/>
    </location>
</feature>
<keyword evidence="8 10" id="KW-0472">Membrane</keyword>
<name>A0A0J7Y9D5_9SPHN</name>
<evidence type="ECO:0000256" key="4">
    <source>
        <dbReference type="ARBA" id="ARBA00022692"/>
    </source>
</evidence>
<keyword evidence="5" id="KW-0864">Zinc transport</keyword>
<keyword evidence="14" id="KW-1185">Reference proteome</keyword>
<dbReference type="Gene3D" id="1.20.1510.10">
    <property type="entry name" value="Cation efflux protein transmembrane domain"/>
    <property type="match status" value="1"/>
</dbReference>
<feature type="transmembrane region" description="Helical" evidence="10">
    <location>
        <begin position="42"/>
        <end position="67"/>
    </location>
</feature>
<dbReference type="PANTHER" id="PTHR11562:SF17">
    <property type="entry name" value="RE54080P-RELATED"/>
    <property type="match status" value="1"/>
</dbReference>
<evidence type="ECO:0000259" key="11">
    <source>
        <dbReference type="Pfam" id="PF01545"/>
    </source>
</evidence>
<organism evidence="13 14">
    <name type="scientific">Novosphingobium barchaimii LL02</name>
    <dbReference type="NCBI Taxonomy" id="1114963"/>
    <lineage>
        <taxon>Bacteria</taxon>
        <taxon>Pseudomonadati</taxon>
        <taxon>Pseudomonadota</taxon>
        <taxon>Alphaproteobacteria</taxon>
        <taxon>Sphingomonadales</taxon>
        <taxon>Sphingomonadaceae</taxon>
        <taxon>Novosphingobium</taxon>
    </lineage>
</organism>
<dbReference type="GO" id="GO:0005385">
    <property type="term" value="F:zinc ion transmembrane transporter activity"/>
    <property type="evidence" value="ECO:0007669"/>
    <property type="project" value="TreeGrafter"/>
</dbReference>
<dbReference type="InterPro" id="IPR027469">
    <property type="entry name" value="Cation_efflux_TMD_sf"/>
</dbReference>
<dbReference type="SUPFAM" id="SSF160240">
    <property type="entry name" value="Cation efflux protein cytoplasmic domain-like"/>
    <property type="match status" value="1"/>
</dbReference>
<dbReference type="RefSeq" id="WP_059149657.1">
    <property type="nucleotide sequence ID" value="NZ_KQ130452.1"/>
</dbReference>
<feature type="transmembrane region" description="Helical" evidence="10">
    <location>
        <begin position="176"/>
        <end position="202"/>
    </location>
</feature>
<evidence type="ECO:0000256" key="5">
    <source>
        <dbReference type="ARBA" id="ARBA00022906"/>
    </source>
</evidence>
<evidence type="ECO:0000313" key="13">
    <source>
        <dbReference type="EMBL" id="KMS60227.1"/>
    </source>
</evidence>
<comment type="similarity">
    <text evidence="2">Belongs to the cation diffusion facilitator (CDF) transporter (TC 2.A.4) family. SLC30A subfamily.</text>
</comment>
<evidence type="ECO:0000256" key="1">
    <source>
        <dbReference type="ARBA" id="ARBA00004141"/>
    </source>
</evidence>
<dbReference type="Pfam" id="PF01545">
    <property type="entry name" value="Cation_efflux"/>
    <property type="match status" value="1"/>
</dbReference>
<dbReference type="EMBL" id="JACU01000001">
    <property type="protein sequence ID" value="KMS60227.1"/>
    <property type="molecule type" value="Genomic_DNA"/>
</dbReference>
<dbReference type="Pfam" id="PF16916">
    <property type="entry name" value="ZT_dimer"/>
    <property type="match status" value="1"/>
</dbReference>
<keyword evidence="7" id="KW-0406">Ion transport</keyword>
<evidence type="ECO:0000256" key="9">
    <source>
        <dbReference type="SAM" id="MobiDB-lite"/>
    </source>
</evidence>
<dbReference type="InterPro" id="IPR050681">
    <property type="entry name" value="CDF/SLC30A"/>
</dbReference>
<comment type="caution">
    <text evidence="13">The sequence shown here is derived from an EMBL/GenBank/DDBJ whole genome shotgun (WGS) entry which is preliminary data.</text>
</comment>
<feature type="transmembrane region" description="Helical" evidence="10">
    <location>
        <begin position="208"/>
        <end position="225"/>
    </location>
</feature>
<evidence type="ECO:0000256" key="7">
    <source>
        <dbReference type="ARBA" id="ARBA00023065"/>
    </source>
</evidence>
<feature type="region of interest" description="Disordered" evidence="9">
    <location>
        <begin position="1"/>
        <end position="33"/>
    </location>
</feature>
<dbReference type="InterPro" id="IPR036837">
    <property type="entry name" value="Cation_efflux_CTD_sf"/>
</dbReference>
<proteinExistence type="inferred from homology"/>
<dbReference type="PANTHER" id="PTHR11562">
    <property type="entry name" value="CATION EFFLUX PROTEIN/ ZINC TRANSPORTER"/>
    <property type="match status" value="1"/>
</dbReference>
<dbReference type="Proteomes" id="UP000052268">
    <property type="component" value="Unassembled WGS sequence"/>
</dbReference>
<evidence type="ECO:0000256" key="3">
    <source>
        <dbReference type="ARBA" id="ARBA00022448"/>
    </source>
</evidence>
<dbReference type="AlphaFoldDB" id="A0A0J7Y9D5"/>
<dbReference type="InterPro" id="IPR002524">
    <property type="entry name" value="Cation_efflux"/>
</dbReference>
<dbReference type="GO" id="GO:0005886">
    <property type="term" value="C:plasma membrane"/>
    <property type="evidence" value="ECO:0007669"/>
    <property type="project" value="TreeGrafter"/>
</dbReference>
<feature type="domain" description="Cation efflux protein transmembrane" evidence="11">
    <location>
        <begin position="44"/>
        <end position="229"/>
    </location>
</feature>
<dbReference type="SUPFAM" id="SSF161111">
    <property type="entry name" value="Cation efflux protein transmembrane domain-like"/>
    <property type="match status" value="1"/>
</dbReference>
<keyword evidence="6 10" id="KW-1133">Transmembrane helix</keyword>
<keyword evidence="5" id="KW-0862">Zinc</keyword>
<sequence length="325" mass="33361">MGAGHHHGHSHGHGHAHSHGHGHSHGHAHHAPPPPGSVSKAFAIAVSLNLVFVVAEIAAGLFSGSMALLADAGHNLSDVLSLVLAWVASILAARPPSERFTYGLKSSSILAAIANAALLWVAIGAILVETIRRMADPEPVAGTTMMVVAGLGIAVNALSALLFAKGAKSDLNLRAAFVHLMADALVSVGVVIAGIVIATTGWALVDPIASLVITAVIGWSSWGLLRDALHMGMLGVPEGIDGPKVRAFLESQPGVTRVHDLHIWPMSTTETALTAHLLMPGGQPGDAFLCALADGLAHEFSIGHPTIQIETDAASPCALESEAVV</sequence>